<comment type="similarity">
    <text evidence="3">Belongs to the gas vesicle GvpF/GvpL family.</text>
</comment>
<evidence type="ECO:0000313" key="4">
    <source>
        <dbReference type="EMBL" id="KKJ01530.1"/>
    </source>
</evidence>
<dbReference type="GO" id="GO:0031412">
    <property type="term" value="P:gas vesicle organization"/>
    <property type="evidence" value="ECO:0007669"/>
    <property type="project" value="InterPro"/>
</dbReference>
<dbReference type="eggNOG" id="ENOG5031KVA">
    <property type="taxonomic scope" value="Bacteria"/>
</dbReference>
<dbReference type="STRING" id="317619.GCA_000332315_04147"/>
<organism evidence="4 5">
    <name type="scientific">Prochlorothrix hollandica PCC 9006 = CALU 1027</name>
    <dbReference type="NCBI Taxonomy" id="317619"/>
    <lineage>
        <taxon>Bacteria</taxon>
        <taxon>Bacillati</taxon>
        <taxon>Cyanobacteriota</taxon>
        <taxon>Cyanophyceae</taxon>
        <taxon>Prochlorotrichales</taxon>
        <taxon>Prochlorotrichaceae</taxon>
        <taxon>Prochlorothrix</taxon>
    </lineage>
</organism>
<reference evidence="4" key="1">
    <citation type="submission" date="2012-04" db="EMBL/GenBank/DDBJ databases">
        <authorList>
            <person name="Borisov I.G."/>
            <person name="Ivanikova N.V."/>
            <person name="Pinevich A.V."/>
        </authorList>
    </citation>
    <scope>NUCLEOTIDE SEQUENCE</scope>
    <source>
        <strain evidence="4">CALU 1027</strain>
    </source>
</reference>
<dbReference type="GO" id="GO:0031411">
    <property type="term" value="C:gas vesicle"/>
    <property type="evidence" value="ECO:0007669"/>
    <property type="project" value="UniProtKB-SubCell"/>
</dbReference>
<dbReference type="OrthoDB" id="561431at2"/>
<dbReference type="Proteomes" id="UP000034681">
    <property type="component" value="Unassembled WGS sequence"/>
</dbReference>
<comment type="subcellular location">
    <subcellularLocation>
        <location evidence="2">Gas vesicle</location>
    </subcellularLocation>
</comment>
<accession>A0A0M2PZE8</accession>
<protein>
    <recommendedName>
        <fullName evidence="6">Gas vesicle protein</fullName>
    </recommendedName>
</protein>
<evidence type="ECO:0000256" key="1">
    <source>
        <dbReference type="ARBA" id="ARBA00022987"/>
    </source>
</evidence>
<evidence type="ECO:0000256" key="3">
    <source>
        <dbReference type="ARBA" id="ARBA00035643"/>
    </source>
</evidence>
<dbReference type="Pfam" id="PF06386">
    <property type="entry name" value="GvpL_GvpF"/>
    <property type="match status" value="1"/>
</dbReference>
<evidence type="ECO:0000256" key="2">
    <source>
        <dbReference type="ARBA" id="ARBA00035108"/>
    </source>
</evidence>
<comment type="caution">
    <text evidence="4">The sequence shown here is derived from an EMBL/GenBank/DDBJ whole genome shotgun (WGS) entry which is preliminary data.</text>
</comment>
<name>A0A0M2PZE8_PROHO</name>
<dbReference type="PANTHER" id="PTHR36852">
    <property type="entry name" value="PROTEIN GVPL 2"/>
    <property type="match status" value="1"/>
</dbReference>
<dbReference type="RefSeq" id="WP_017714286.1">
    <property type="nucleotide sequence ID" value="NZ_KB235941.1"/>
</dbReference>
<dbReference type="PANTHER" id="PTHR36852:SF1">
    <property type="entry name" value="PROTEIN GVPL 2"/>
    <property type="match status" value="1"/>
</dbReference>
<gene>
    <name evidence="4" type="ORF">PROH_04320</name>
</gene>
<evidence type="ECO:0000313" key="5">
    <source>
        <dbReference type="Proteomes" id="UP000034681"/>
    </source>
</evidence>
<sequence length="228" mass="26033">MYTFAFLPHPPEPLSLPQGIQGALTWVGDGELGAVVEPDFKLDSIQNDDQALVGAVVAHDRVIQDLFQLSVLLPLQFGTQFHSTEGLLNHLQQQRQTYGDRLQVLAGKVEYILRCSPKPLEPVLEPSPPPEQPLKGRDYFRAKKQQYQSLGDRQNQQQAQLQTLITTIQRIYPDMRQGEAQDGQERFYLLVGQRRSSHLQKQVNQWQGEATQWDLLLSEPLPPYHFVQ</sequence>
<keyword evidence="1" id="KW-0304">Gas vesicle</keyword>
<dbReference type="AlphaFoldDB" id="A0A0M2PZE8"/>
<proteinExistence type="inferred from homology"/>
<dbReference type="EMBL" id="AJTX02000002">
    <property type="protein sequence ID" value="KKJ01530.1"/>
    <property type="molecule type" value="Genomic_DNA"/>
</dbReference>
<evidence type="ECO:0008006" key="6">
    <source>
        <dbReference type="Google" id="ProtNLM"/>
    </source>
</evidence>
<keyword evidence="5" id="KW-1185">Reference proteome</keyword>
<dbReference type="InterPro" id="IPR009430">
    <property type="entry name" value="GvpL/GvpF"/>
</dbReference>